<evidence type="ECO:0000256" key="1">
    <source>
        <dbReference type="SAM" id="Coils"/>
    </source>
</evidence>
<reference evidence="3" key="1">
    <citation type="submission" date="2017-09" db="EMBL/GenBank/DDBJ databases">
        <title>Depth-based differentiation of microbial function through sediment-hosted aquifers and enrichment of novel symbionts in the deep terrestrial subsurface.</title>
        <authorList>
            <person name="Probst A.J."/>
            <person name="Ladd B."/>
            <person name="Jarett J.K."/>
            <person name="Geller-Mcgrath D.E."/>
            <person name="Sieber C.M.K."/>
            <person name="Emerson J.B."/>
            <person name="Anantharaman K."/>
            <person name="Thomas B.C."/>
            <person name="Malmstrom R."/>
            <person name="Stieglmeier M."/>
            <person name="Klingl A."/>
            <person name="Woyke T."/>
            <person name="Ryan C.M."/>
            <person name="Banfield J.F."/>
        </authorList>
    </citation>
    <scope>NUCLEOTIDE SEQUENCE [LARGE SCALE GENOMIC DNA]</scope>
</reference>
<dbReference type="Proteomes" id="UP000229931">
    <property type="component" value="Unassembled WGS sequence"/>
</dbReference>
<name>A0A2M7IM89_9BACT</name>
<protein>
    <submittedName>
        <fullName evidence="2">Uncharacterized protein</fullName>
    </submittedName>
</protein>
<evidence type="ECO:0000313" key="3">
    <source>
        <dbReference type="Proteomes" id="UP000229931"/>
    </source>
</evidence>
<dbReference type="EMBL" id="PFHP01000016">
    <property type="protein sequence ID" value="PIW95923.1"/>
    <property type="molecule type" value="Genomic_DNA"/>
</dbReference>
<accession>A0A2M7IM89</accession>
<dbReference type="AlphaFoldDB" id="A0A2M7IM89"/>
<evidence type="ECO:0000313" key="2">
    <source>
        <dbReference type="EMBL" id="PIW95923.1"/>
    </source>
</evidence>
<gene>
    <name evidence="2" type="ORF">COZ84_00925</name>
</gene>
<feature type="coiled-coil region" evidence="1">
    <location>
        <begin position="17"/>
        <end position="44"/>
    </location>
</feature>
<sequence length="103" mass="12453">MNEQFKPESIKSPEKSADQLYEELNQTHDEVIKLMDQVHELEMKAGKDGLSKEEFDSIVDERNKLATQFDEKWEYEKRLEEEWKKAEDKEIARLEEEYKKLEE</sequence>
<comment type="caution">
    <text evidence="2">The sequence shown here is derived from an EMBL/GenBank/DDBJ whole genome shotgun (WGS) entry which is preliminary data.</text>
</comment>
<proteinExistence type="predicted"/>
<keyword evidence="1" id="KW-0175">Coiled coil</keyword>
<organism evidence="2 3">
    <name type="scientific">Candidatus Kuenenbacteria bacterium CG_4_8_14_3_um_filter_39_15</name>
    <dbReference type="NCBI Taxonomy" id="1974615"/>
    <lineage>
        <taxon>Bacteria</taxon>
        <taxon>Candidatus Kueneniibacteriota</taxon>
    </lineage>
</organism>